<dbReference type="KEGG" id="mrh:MycrhN_0850"/>
<keyword evidence="7" id="KW-1185">Reference proteome</keyword>
<feature type="domain" description="HipA-like C-terminal" evidence="4">
    <location>
        <begin position="154"/>
        <end position="391"/>
    </location>
</feature>
<dbReference type="AlphaFoldDB" id="G8RRP0"/>
<dbReference type="Proteomes" id="UP000005442">
    <property type="component" value="Chromosome"/>
</dbReference>
<feature type="domain" description="HipA N-terminal subdomain 1" evidence="5">
    <location>
        <begin position="6"/>
        <end position="113"/>
    </location>
</feature>
<dbReference type="InterPro" id="IPR052028">
    <property type="entry name" value="HipA_Ser/Thr_kinase"/>
</dbReference>
<evidence type="ECO:0000313" key="6">
    <source>
        <dbReference type="EMBL" id="AEV71481.1"/>
    </source>
</evidence>
<evidence type="ECO:0000256" key="3">
    <source>
        <dbReference type="ARBA" id="ARBA00022777"/>
    </source>
</evidence>
<dbReference type="OrthoDB" id="3182374at2"/>
<evidence type="ECO:0000259" key="5">
    <source>
        <dbReference type="Pfam" id="PF13657"/>
    </source>
</evidence>
<gene>
    <name evidence="6" type="ordered locus">MycrhN_0850</name>
</gene>
<reference evidence="6 7" key="1">
    <citation type="submission" date="2011-12" db="EMBL/GenBank/DDBJ databases">
        <title>Complete sequence of Mycobacterium rhodesiae NBB3.</title>
        <authorList>
            <consortium name="US DOE Joint Genome Institute"/>
            <person name="Lucas S."/>
            <person name="Han J."/>
            <person name="Lapidus A."/>
            <person name="Cheng J.-F."/>
            <person name="Goodwin L."/>
            <person name="Pitluck S."/>
            <person name="Peters L."/>
            <person name="Mikhailova N."/>
            <person name="Gu W."/>
            <person name="Detter J.C."/>
            <person name="Han C."/>
            <person name="Tapia R."/>
            <person name="Land M."/>
            <person name="Hauser L."/>
            <person name="Kyrpides N."/>
            <person name="Ivanova N."/>
            <person name="Pagani I."/>
            <person name="Mattes T."/>
            <person name="Holmes A."/>
            <person name="Rutledge P."/>
            <person name="Paulsen I."/>
            <person name="Coleman N."/>
            <person name="Woyke T."/>
        </authorList>
    </citation>
    <scope>NUCLEOTIDE SEQUENCE [LARGE SCALE GENOMIC DNA]</scope>
    <source>
        <strain evidence="6 7">NBB3</strain>
    </source>
</reference>
<dbReference type="GO" id="GO:0004674">
    <property type="term" value="F:protein serine/threonine kinase activity"/>
    <property type="evidence" value="ECO:0007669"/>
    <property type="project" value="TreeGrafter"/>
</dbReference>
<dbReference type="PATRIC" id="fig|710685.3.peg.857"/>
<dbReference type="eggNOG" id="COG3550">
    <property type="taxonomic scope" value="Bacteria"/>
</dbReference>
<dbReference type="PANTHER" id="PTHR37419:SF1">
    <property type="entry name" value="SERINE_THREONINE-PROTEIN KINASE TOXIN HIPA"/>
    <property type="match status" value="1"/>
</dbReference>
<proteinExistence type="inferred from homology"/>
<dbReference type="EMBL" id="CP003169">
    <property type="protein sequence ID" value="AEV71481.1"/>
    <property type="molecule type" value="Genomic_DNA"/>
</dbReference>
<dbReference type="NCBIfam" id="TIGR03071">
    <property type="entry name" value="couple_hipA"/>
    <property type="match status" value="1"/>
</dbReference>
<keyword evidence="3" id="KW-0418">Kinase</keyword>
<dbReference type="RefSeq" id="WP_014209296.1">
    <property type="nucleotide sequence ID" value="NC_016604.1"/>
</dbReference>
<dbReference type="Pfam" id="PF07804">
    <property type="entry name" value="HipA_C"/>
    <property type="match status" value="1"/>
</dbReference>
<protein>
    <submittedName>
        <fullName evidence="6">HipA domain-containing protein</fullName>
    </submittedName>
</protein>
<organism evidence="6 7">
    <name type="scientific">Mycolicibacterium rhodesiae (strain NBB3)</name>
    <name type="common">Mycobacterium rhodesiae</name>
    <dbReference type="NCBI Taxonomy" id="710685"/>
    <lineage>
        <taxon>Bacteria</taxon>
        <taxon>Bacillati</taxon>
        <taxon>Actinomycetota</taxon>
        <taxon>Actinomycetes</taxon>
        <taxon>Mycobacteriales</taxon>
        <taxon>Mycobacteriaceae</taxon>
        <taxon>Mycolicibacterium</taxon>
    </lineage>
</organism>
<keyword evidence="2" id="KW-0808">Transferase</keyword>
<dbReference type="Gene3D" id="1.10.1070.20">
    <property type="match status" value="1"/>
</dbReference>
<dbReference type="Pfam" id="PF13657">
    <property type="entry name" value="Couple_hipA"/>
    <property type="match status" value="1"/>
</dbReference>
<evidence type="ECO:0000256" key="1">
    <source>
        <dbReference type="ARBA" id="ARBA00010164"/>
    </source>
</evidence>
<name>G8RRP0_MYCRN</name>
<dbReference type="HOGENOM" id="CLU_030167_1_0_11"/>
<evidence type="ECO:0000313" key="7">
    <source>
        <dbReference type="Proteomes" id="UP000005442"/>
    </source>
</evidence>
<comment type="similarity">
    <text evidence="1">Belongs to the HipA Ser/Thr kinase family.</text>
</comment>
<dbReference type="PANTHER" id="PTHR37419">
    <property type="entry name" value="SERINE/THREONINE-PROTEIN KINASE TOXIN HIPA"/>
    <property type="match status" value="1"/>
</dbReference>
<sequence length="417" mass="45147">MPARTLAVWLHDIQVARLSEPSPFRLRLDFTEEALDVFGEGSRVLSLALPMSKRPLRDAEVRSSGHTVSAFVEGLLPEGNVRQHIASQAGLPVTDTMGLLERVGRECAGAVQFLPEGDVPGTGNVRTLSAREVDTLVADLPIYHLPEGATFQASLAGVQDKVLVVALPDGGWGWPEGGAPSTHIIKPEPLVGALPHLIQTEDWALRAARQANIPAAESRLAKFELREAIVVTRYDRSATGERLHQEDFCQALGLDPQAKYESTAESDRHGSRLKRIARTAAARAHDPDAFRIALLEAVTFNVVIGNGDAHSKNYSVMLHRDGSVSLAPVYDVAPTFYLDSRYKGTGHVINGKTSVDSVEVDDLVGEAVSWGTSARRARAAVAAVLERIRAAVDLVPLPSGAEHVKGNLETLWTRRSW</sequence>
<dbReference type="GO" id="GO:0005829">
    <property type="term" value="C:cytosol"/>
    <property type="evidence" value="ECO:0007669"/>
    <property type="project" value="TreeGrafter"/>
</dbReference>
<evidence type="ECO:0000256" key="2">
    <source>
        <dbReference type="ARBA" id="ARBA00022679"/>
    </source>
</evidence>
<evidence type="ECO:0000259" key="4">
    <source>
        <dbReference type="Pfam" id="PF07804"/>
    </source>
</evidence>
<dbReference type="STRING" id="710685.MycrhN_0850"/>
<accession>G8RRP0</accession>
<dbReference type="InterPro" id="IPR017508">
    <property type="entry name" value="HipA_N1"/>
</dbReference>
<dbReference type="InterPro" id="IPR012893">
    <property type="entry name" value="HipA-like_C"/>
</dbReference>